<dbReference type="AlphaFoldDB" id="A0A2G9TSF8"/>
<feature type="non-terminal residue" evidence="6">
    <location>
        <position position="1"/>
    </location>
</feature>
<evidence type="ECO:0000256" key="2">
    <source>
        <dbReference type="ARBA" id="ARBA00022692"/>
    </source>
</evidence>
<accession>A0A2G9TSF8</accession>
<comment type="subcellular location">
    <subcellularLocation>
        <location evidence="1">Membrane</location>
        <topology evidence="1">Multi-pass membrane protein</topology>
    </subcellularLocation>
</comment>
<keyword evidence="3 5" id="KW-1133">Transmembrane helix</keyword>
<proteinExistence type="predicted"/>
<dbReference type="Proteomes" id="UP000230423">
    <property type="component" value="Unassembled WGS sequence"/>
</dbReference>
<sequence>YNNGEGAYIAEHSSRRTVESNTAIETAVGHSSRTLVIVIAFLIGIGDFTITTARMTMCQLALPENRNEVFSLTRIAM</sequence>
<dbReference type="InterPro" id="IPR010291">
    <property type="entry name" value="Ion_channel_UNC-93"/>
</dbReference>
<dbReference type="GO" id="GO:0016020">
    <property type="term" value="C:membrane"/>
    <property type="evidence" value="ECO:0007669"/>
    <property type="project" value="UniProtKB-SubCell"/>
</dbReference>
<gene>
    <name evidence="6" type="ORF">TELCIR_17557</name>
</gene>
<reference evidence="6 7" key="1">
    <citation type="submission" date="2015-09" db="EMBL/GenBank/DDBJ databases">
        <title>Draft genome of the parasitic nematode Teladorsagia circumcincta isolate WARC Sus (inbred).</title>
        <authorList>
            <person name="Mitreva M."/>
        </authorList>
    </citation>
    <scope>NUCLEOTIDE SEQUENCE [LARGE SCALE GENOMIC DNA]</scope>
    <source>
        <strain evidence="6 7">S</strain>
    </source>
</reference>
<evidence type="ECO:0000313" key="7">
    <source>
        <dbReference type="Proteomes" id="UP000230423"/>
    </source>
</evidence>
<evidence type="ECO:0000256" key="1">
    <source>
        <dbReference type="ARBA" id="ARBA00004141"/>
    </source>
</evidence>
<keyword evidence="4 5" id="KW-0472">Membrane</keyword>
<organism evidence="6 7">
    <name type="scientific">Teladorsagia circumcincta</name>
    <name type="common">Brown stomach worm</name>
    <name type="synonym">Ostertagia circumcincta</name>
    <dbReference type="NCBI Taxonomy" id="45464"/>
    <lineage>
        <taxon>Eukaryota</taxon>
        <taxon>Metazoa</taxon>
        <taxon>Ecdysozoa</taxon>
        <taxon>Nematoda</taxon>
        <taxon>Chromadorea</taxon>
        <taxon>Rhabditida</taxon>
        <taxon>Rhabditina</taxon>
        <taxon>Rhabditomorpha</taxon>
        <taxon>Strongyloidea</taxon>
        <taxon>Trichostrongylidae</taxon>
        <taxon>Teladorsagia</taxon>
    </lineage>
</organism>
<protein>
    <submittedName>
        <fullName evidence="6">Uncharacterized protein</fullName>
    </submittedName>
</protein>
<dbReference type="EMBL" id="KZ354510">
    <property type="protein sequence ID" value="PIO60936.1"/>
    <property type="molecule type" value="Genomic_DNA"/>
</dbReference>
<feature type="transmembrane region" description="Helical" evidence="5">
    <location>
        <begin position="35"/>
        <end position="53"/>
    </location>
</feature>
<evidence type="ECO:0000313" key="6">
    <source>
        <dbReference type="EMBL" id="PIO60936.1"/>
    </source>
</evidence>
<dbReference type="Pfam" id="PF05978">
    <property type="entry name" value="UNC-93"/>
    <property type="match status" value="1"/>
</dbReference>
<evidence type="ECO:0000256" key="5">
    <source>
        <dbReference type="SAM" id="Phobius"/>
    </source>
</evidence>
<dbReference type="OrthoDB" id="5856773at2759"/>
<name>A0A2G9TSF8_TELCI</name>
<keyword evidence="2 5" id="KW-0812">Transmembrane</keyword>
<evidence type="ECO:0000256" key="4">
    <source>
        <dbReference type="ARBA" id="ARBA00023136"/>
    </source>
</evidence>
<evidence type="ECO:0000256" key="3">
    <source>
        <dbReference type="ARBA" id="ARBA00022989"/>
    </source>
</evidence>
<feature type="non-terminal residue" evidence="6">
    <location>
        <position position="77"/>
    </location>
</feature>
<keyword evidence="7" id="KW-1185">Reference proteome</keyword>